<keyword evidence="3 6" id="KW-0812">Transmembrane</keyword>
<dbReference type="EMBL" id="ADJN01000065">
    <property type="protein sequence ID" value="EFD04296.1"/>
    <property type="molecule type" value="Genomic_DNA"/>
</dbReference>
<dbReference type="GeneID" id="79843425"/>
<dbReference type="OrthoDB" id="361483at2"/>
<sequence length="153" mass="17936">MIIEYYKKYKSVISYLFFGVLTTIVNIVTYNLLYYKFGVTNVVSNIVAWVLAVLFAYITNKLYVFNSKSWEIDYLLREIPLFFSARLLTGIIDTAIMYMAVDLMNQEAFVWKLLTNVIVVVLNYLASKFIIFKDRDKEKDKDIDKDIDIDTNS</sequence>
<feature type="transmembrane region" description="Helical" evidence="6">
    <location>
        <begin position="79"/>
        <end position="101"/>
    </location>
</feature>
<dbReference type="PANTHER" id="PTHR38459:SF5">
    <property type="entry name" value="CELL WALL TEICHOIC ACID GLYCOSYLATION PROTEIN GTCA"/>
    <property type="match status" value="1"/>
</dbReference>
<evidence type="ECO:0000256" key="2">
    <source>
        <dbReference type="ARBA" id="ARBA00009399"/>
    </source>
</evidence>
<dbReference type="InterPro" id="IPR007267">
    <property type="entry name" value="GtrA_DPMS_TM"/>
</dbReference>
<dbReference type="Proteomes" id="UP000004206">
    <property type="component" value="Unassembled WGS sequence"/>
</dbReference>
<comment type="caution">
    <text evidence="8">The sequence shown here is derived from an EMBL/GenBank/DDBJ whole genome shotgun (WGS) entry which is preliminary data.</text>
</comment>
<evidence type="ECO:0000256" key="6">
    <source>
        <dbReference type="SAM" id="Phobius"/>
    </source>
</evidence>
<comment type="subcellular location">
    <subcellularLocation>
        <location evidence="1">Membrane</location>
        <topology evidence="1">Multi-pass membrane protein</topology>
    </subcellularLocation>
</comment>
<proteinExistence type="inferred from homology"/>
<dbReference type="Pfam" id="PF04138">
    <property type="entry name" value="GtrA_DPMS_TM"/>
    <property type="match status" value="1"/>
</dbReference>
<dbReference type="GO" id="GO:0005886">
    <property type="term" value="C:plasma membrane"/>
    <property type="evidence" value="ECO:0007669"/>
    <property type="project" value="TreeGrafter"/>
</dbReference>
<organism evidence="8 9">
    <name type="scientific">Peptostreptococcus anaerobius 653-L</name>
    <dbReference type="NCBI Taxonomy" id="596329"/>
    <lineage>
        <taxon>Bacteria</taxon>
        <taxon>Bacillati</taxon>
        <taxon>Bacillota</taxon>
        <taxon>Clostridia</taxon>
        <taxon>Peptostreptococcales</taxon>
        <taxon>Peptostreptococcaceae</taxon>
        <taxon>Peptostreptococcus</taxon>
    </lineage>
</organism>
<dbReference type="PANTHER" id="PTHR38459">
    <property type="entry name" value="PROPHAGE BACTOPRENOL-LINKED GLUCOSE TRANSLOCASE HOMOLOG"/>
    <property type="match status" value="1"/>
</dbReference>
<evidence type="ECO:0000313" key="9">
    <source>
        <dbReference type="Proteomes" id="UP000004206"/>
    </source>
</evidence>
<dbReference type="InterPro" id="IPR051401">
    <property type="entry name" value="GtrA_CellWall_Glycosyl"/>
</dbReference>
<evidence type="ECO:0000256" key="5">
    <source>
        <dbReference type="ARBA" id="ARBA00023136"/>
    </source>
</evidence>
<accession>D3MU17</accession>
<feature type="transmembrane region" description="Helical" evidence="6">
    <location>
        <begin position="39"/>
        <end position="58"/>
    </location>
</feature>
<reference evidence="8 9" key="1">
    <citation type="submission" date="2010-01" db="EMBL/GenBank/DDBJ databases">
        <authorList>
            <person name="Dodson R."/>
            <person name="Madupu R."/>
            <person name="Durkin A.S."/>
            <person name="Torralba M."/>
            <person name="Methe B."/>
            <person name="Sutton G.G."/>
            <person name="Strausberg R.L."/>
            <person name="Nelson K.E."/>
        </authorList>
    </citation>
    <scope>NUCLEOTIDE SEQUENCE [LARGE SCALE GENOMIC DNA]</scope>
    <source>
        <strain evidence="8 9">653-L</strain>
    </source>
</reference>
<dbReference type="eggNOG" id="COG2246">
    <property type="taxonomic scope" value="Bacteria"/>
</dbReference>
<evidence type="ECO:0000259" key="7">
    <source>
        <dbReference type="Pfam" id="PF04138"/>
    </source>
</evidence>
<feature type="transmembrane region" description="Helical" evidence="6">
    <location>
        <begin position="12"/>
        <end position="33"/>
    </location>
</feature>
<evidence type="ECO:0000256" key="4">
    <source>
        <dbReference type="ARBA" id="ARBA00022989"/>
    </source>
</evidence>
<gene>
    <name evidence="8" type="ORF">HMPREF0631_1323</name>
</gene>
<name>D3MU17_9FIRM</name>
<dbReference type="AlphaFoldDB" id="D3MU17"/>
<dbReference type="GO" id="GO:0000271">
    <property type="term" value="P:polysaccharide biosynthetic process"/>
    <property type="evidence" value="ECO:0007669"/>
    <property type="project" value="InterPro"/>
</dbReference>
<feature type="transmembrane region" description="Helical" evidence="6">
    <location>
        <begin position="113"/>
        <end position="131"/>
    </location>
</feature>
<keyword evidence="5 6" id="KW-0472">Membrane</keyword>
<dbReference type="RefSeq" id="WP_002844409.1">
    <property type="nucleotide sequence ID" value="NZ_ADJN01000065.1"/>
</dbReference>
<protein>
    <submittedName>
        <fullName evidence="8">GtrA-like protein</fullName>
    </submittedName>
</protein>
<evidence type="ECO:0000256" key="1">
    <source>
        <dbReference type="ARBA" id="ARBA00004141"/>
    </source>
</evidence>
<evidence type="ECO:0000313" key="8">
    <source>
        <dbReference type="EMBL" id="EFD04296.1"/>
    </source>
</evidence>
<keyword evidence="9" id="KW-1185">Reference proteome</keyword>
<feature type="domain" description="GtrA/DPMS transmembrane" evidence="7">
    <location>
        <begin position="15"/>
        <end position="132"/>
    </location>
</feature>
<evidence type="ECO:0000256" key="3">
    <source>
        <dbReference type="ARBA" id="ARBA00022692"/>
    </source>
</evidence>
<comment type="similarity">
    <text evidence="2">Belongs to the GtrA family.</text>
</comment>
<keyword evidence="4 6" id="KW-1133">Transmembrane helix</keyword>